<protein>
    <submittedName>
        <fullName evidence="1">Uncharacterized protein</fullName>
    </submittedName>
</protein>
<accession>A0A0A9BS60</accession>
<proteinExistence type="predicted"/>
<reference evidence="1" key="1">
    <citation type="submission" date="2014-09" db="EMBL/GenBank/DDBJ databases">
        <authorList>
            <person name="Magalhaes I.L.F."/>
            <person name="Oliveira U."/>
            <person name="Santos F.R."/>
            <person name="Vidigal T.H.D.A."/>
            <person name="Brescovit A.D."/>
            <person name="Santos A.J."/>
        </authorList>
    </citation>
    <scope>NUCLEOTIDE SEQUENCE</scope>
    <source>
        <tissue evidence="1">Shoot tissue taken approximately 20 cm above the soil surface</tissue>
    </source>
</reference>
<dbReference type="EMBL" id="GBRH01233870">
    <property type="protein sequence ID" value="JAD64025.1"/>
    <property type="molecule type" value="Transcribed_RNA"/>
</dbReference>
<dbReference type="AlphaFoldDB" id="A0A0A9BS60"/>
<sequence length="23" mass="2738">MSRKKKFWTSGHKLYCHLISSLS</sequence>
<name>A0A0A9BS60_ARUDO</name>
<organism evidence="1">
    <name type="scientific">Arundo donax</name>
    <name type="common">Giant reed</name>
    <name type="synonym">Donax arundinaceus</name>
    <dbReference type="NCBI Taxonomy" id="35708"/>
    <lineage>
        <taxon>Eukaryota</taxon>
        <taxon>Viridiplantae</taxon>
        <taxon>Streptophyta</taxon>
        <taxon>Embryophyta</taxon>
        <taxon>Tracheophyta</taxon>
        <taxon>Spermatophyta</taxon>
        <taxon>Magnoliopsida</taxon>
        <taxon>Liliopsida</taxon>
        <taxon>Poales</taxon>
        <taxon>Poaceae</taxon>
        <taxon>PACMAD clade</taxon>
        <taxon>Arundinoideae</taxon>
        <taxon>Arundineae</taxon>
        <taxon>Arundo</taxon>
    </lineage>
</organism>
<evidence type="ECO:0000313" key="1">
    <source>
        <dbReference type="EMBL" id="JAD64025.1"/>
    </source>
</evidence>
<reference evidence="1" key="2">
    <citation type="journal article" date="2015" name="Data Brief">
        <title>Shoot transcriptome of the giant reed, Arundo donax.</title>
        <authorList>
            <person name="Barrero R.A."/>
            <person name="Guerrero F.D."/>
            <person name="Moolhuijzen P."/>
            <person name="Goolsby J.A."/>
            <person name="Tidwell J."/>
            <person name="Bellgard S.E."/>
            <person name="Bellgard M.I."/>
        </authorList>
    </citation>
    <scope>NUCLEOTIDE SEQUENCE</scope>
    <source>
        <tissue evidence="1">Shoot tissue taken approximately 20 cm above the soil surface</tissue>
    </source>
</reference>